<feature type="transmembrane region" description="Helical" evidence="7">
    <location>
        <begin position="122"/>
        <end position="142"/>
    </location>
</feature>
<dbReference type="InterPro" id="IPR036640">
    <property type="entry name" value="ABC1_TM_sf"/>
</dbReference>
<feature type="domain" description="ABC transporter" evidence="8">
    <location>
        <begin position="326"/>
        <end position="538"/>
    </location>
</feature>
<feature type="transmembrane region" description="Helical" evidence="7">
    <location>
        <begin position="235"/>
        <end position="257"/>
    </location>
</feature>
<evidence type="ECO:0000256" key="5">
    <source>
        <dbReference type="ARBA" id="ARBA00022989"/>
    </source>
</evidence>
<dbReference type="InterPro" id="IPR011527">
    <property type="entry name" value="ABC1_TM_dom"/>
</dbReference>
<dbReference type="GO" id="GO:0005886">
    <property type="term" value="C:plasma membrane"/>
    <property type="evidence" value="ECO:0007669"/>
    <property type="project" value="UniProtKB-SubCell"/>
</dbReference>
<evidence type="ECO:0000256" key="3">
    <source>
        <dbReference type="ARBA" id="ARBA00022741"/>
    </source>
</evidence>
<dbReference type="Pfam" id="PF00005">
    <property type="entry name" value="ABC_tran"/>
    <property type="match status" value="1"/>
</dbReference>
<dbReference type="InterPro" id="IPR027417">
    <property type="entry name" value="P-loop_NTPase"/>
</dbReference>
<keyword evidence="6 7" id="KW-0472">Membrane</keyword>
<accession>A0A1M7GQ32</accession>
<dbReference type="Gene3D" id="1.20.1560.10">
    <property type="entry name" value="ABC transporter type 1, transmembrane domain"/>
    <property type="match status" value="1"/>
</dbReference>
<dbReference type="SMART" id="SM00382">
    <property type="entry name" value="AAA"/>
    <property type="match status" value="1"/>
</dbReference>
<dbReference type="InterPro" id="IPR003593">
    <property type="entry name" value="AAA+_ATPase"/>
</dbReference>
<dbReference type="PROSITE" id="PS50929">
    <property type="entry name" value="ABC_TM1F"/>
    <property type="match status" value="1"/>
</dbReference>
<feature type="transmembrane region" description="Helical" evidence="7">
    <location>
        <begin position="148"/>
        <end position="168"/>
    </location>
</feature>
<keyword evidence="3" id="KW-0547">Nucleotide-binding</keyword>
<evidence type="ECO:0000313" key="10">
    <source>
        <dbReference type="EMBL" id="SHM17987.1"/>
    </source>
</evidence>
<dbReference type="InterPro" id="IPR003439">
    <property type="entry name" value="ABC_transporter-like_ATP-bd"/>
</dbReference>
<protein>
    <submittedName>
        <fullName evidence="10">ABC-type multidrug transport system, ATPase and permease component</fullName>
    </submittedName>
</protein>
<evidence type="ECO:0000256" key="4">
    <source>
        <dbReference type="ARBA" id="ARBA00022840"/>
    </source>
</evidence>
<dbReference type="OrthoDB" id="9802264at2"/>
<keyword evidence="4" id="KW-0067">ATP-binding</keyword>
<dbReference type="SUPFAM" id="SSF52540">
    <property type="entry name" value="P-loop containing nucleoside triphosphate hydrolases"/>
    <property type="match status" value="1"/>
</dbReference>
<dbReference type="Gene3D" id="3.40.50.300">
    <property type="entry name" value="P-loop containing nucleotide triphosphate hydrolases"/>
    <property type="match status" value="1"/>
</dbReference>
<evidence type="ECO:0000259" key="9">
    <source>
        <dbReference type="PROSITE" id="PS50929"/>
    </source>
</evidence>
<evidence type="ECO:0000256" key="2">
    <source>
        <dbReference type="ARBA" id="ARBA00022692"/>
    </source>
</evidence>
<evidence type="ECO:0000256" key="7">
    <source>
        <dbReference type="SAM" id="Phobius"/>
    </source>
</evidence>
<dbReference type="PROSITE" id="PS50893">
    <property type="entry name" value="ABC_TRANSPORTER_2"/>
    <property type="match status" value="1"/>
</dbReference>
<evidence type="ECO:0000313" key="11">
    <source>
        <dbReference type="Proteomes" id="UP000184038"/>
    </source>
</evidence>
<keyword evidence="11" id="KW-1185">Reference proteome</keyword>
<sequence length="538" mass="62078">MFKKLFSGIPKKLLIASIIFTLIWSFMNSYMTVALSKTTSAHLVKSEFIHAAIFFIVYILLWELLEFILDCMHGVIQAYVSNSSYDFYYEKLYYTKPESLQRGNTGYIAGILTQLIEKKSTLLNSLLLATVSVIYILYLMVYITHYSIWFSIIILVLSLLSIAIRMICSRFLALHLKRMTIVKGEQTRIFMDGINNISTVQKLRGLDFIMQKSRNVQQENLQATKRYLIGNELGFTLYKTVNYLLCPICMFVALALYKKNPSFPIVEFMSYLSLITIQLVFNNRNISGFIRDYNIFCASQREMDAIVREQSEIYTTTSISDTFHEIAVHNLEYQYDSNEEALTITIPEFHIYKGERICITGESGQGKTTILKILSGIIETTDTMFLDGKPLNKNIDAVYIAQDTEMLDLTLRENLAFGNKTISDEQLYEMLYAVGMSDWLSKQEKGLDTLLGERGVFISTGQRQRLNVVRGLLINKEIYFLDEPTSNVDDVTETKMIELIDTYLKGKTVIIVTHKEQICKICDRRYIFEENRMKECTI</sequence>
<dbReference type="RefSeq" id="WP_073284025.1">
    <property type="nucleotide sequence ID" value="NZ_FRCP01000007.1"/>
</dbReference>
<feature type="domain" description="ABC transmembrane type-1" evidence="9">
    <location>
        <begin position="15"/>
        <end position="277"/>
    </location>
</feature>
<keyword evidence="5 7" id="KW-1133">Transmembrane helix</keyword>
<feature type="transmembrane region" description="Helical" evidence="7">
    <location>
        <begin position="46"/>
        <end position="65"/>
    </location>
</feature>
<dbReference type="PANTHER" id="PTHR24221:SF654">
    <property type="entry name" value="ATP-BINDING CASSETTE SUB-FAMILY B MEMBER 6"/>
    <property type="match status" value="1"/>
</dbReference>
<dbReference type="GO" id="GO:0140359">
    <property type="term" value="F:ABC-type transporter activity"/>
    <property type="evidence" value="ECO:0007669"/>
    <property type="project" value="InterPro"/>
</dbReference>
<evidence type="ECO:0000256" key="1">
    <source>
        <dbReference type="ARBA" id="ARBA00004651"/>
    </source>
</evidence>
<proteinExistence type="predicted"/>
<evidence type="ECO:0000256" key="6">
    <source>
        <dbReference type="ARBA" id="ARBA00023136"/>
    </source>
</evidence>
<dbReference type="InterPro" id="IPR039421">
    <property type="entry name" value="Type_1_exporter"/>
</dbReference>
<keyword evidence="2 7" id="KW-0812">Transmembrane</keyword>
<dbReference type="GO" id="GO:0005524">
    <property type="term" value="F:ATP binding"/>
    <property type="evidence" value="ECO:0007669"/>
    <property type="project" value="UniProtKB-KW"/>
</dbReference>
<dbReference type="AlphaFoldDB" id="A0A1M7GQ32"/>
<dbReference type="GO" id="GO:0016887">
    <property type="term" value="F:ATP hydrolysis activity"/>
    <property type="evidence" value="ECO:0007669"/>
    <property type="project" value="InterPro"/>
</dbReference>
<dbReference type="PANTHER" id="PTHR24221">
    <property type="entry name" value="ATP-BINDING CASSETTE SUB-FAMILY B"/>
    <property type="match status" value="1"/>
</dbReference>
<dbReference type="EMBL" id="FRCP01000007">
    <property type="protein sequence ID" value="SHM17987.1"/>
    <property type="molecule type" value="Genomic_DNA"/>
</dbReference>
<dbReference type="STRING" id="1120996.SAMN02746066_01031"/>
<dbReference type="SUPFAM" id="SSF90123">
    <property type="entry name" value="ABC transporter transmembrane region"/>
    <property type="match status" value="1"/>
</dbReference>
<dbReference type="Proteomes" id="UP000184038">
    <property type="component" value="Unassembled WGS sequence"/>
</dbReference>
<name>A0A1M7GQ32_9FIRM</name>
<gene>
    <name evidence="10" type="ORF">SAMN02746066_01031</name>
</gene>
<reference evidence="10 11" key="1">
    <citation type="submission" date="2016-11" db="EMBL/GenBank/DDBJ databases">
        <authorList>
            <person name="Jaros S."/>
            <person name="Januszkiewicz K."/>
            <person name="Wedrychowicz H."/>
        </authorList>
    </citation>
    <scope>NUCLEOTIDE SEQUENCE [LARGE SCALE GENOMIC DNA]</scope>
    <source>
        <strain evidence="10 11">DSM 15930</strain>
    </source>
</reference>
<evidence type="ECO:0000259" key="8">
    <source>
        <dbReference type="PROSITE" id="PS50893"/>
    </source>
</evidence>
<dbReference type="Pfam" id="PF00664">
    <property type="entry name" value="ABC_membrane"/>
    <property type="match status" value="1"/>
</dbReference>
<comment type="subcellular location">
    <subcellularLocation>
        <location evidence="1">Cell membrane</location>
        <topology evidence="1">Multi-pass membrane protein</topology>
    </subcellularLocation>
</comment>
<organism evidence="10 11">
    <name type="scientific">Anaerosporobacter mobilis DSM 15930</name>
    <dbReference type="NCBI Taxonomy" id="1120996"/>
    <lineage>
        <taxon>Bacteria</taxon>
        <taxon>Bacillati</taxon>
        <taxon>Bacillota</taxon>
        <taxon>Clostridia</taxon>
        <taxon>Lachnospirales</taxon>
        <taxon>Lachnospiraceae</taxon>
        <taxon>Anaerosporobacter</taxon>
    </lineage>
</organism>